<comment type="similarity">
    <text evidence="2 11">Belongs to the protein kinase superfamily. STE Ser/Thr protein kinase family. STE20 subfamily.</text>
</comment>
<dbReference type="InterPro" id="IPR021160">
    <property type="entry name" value="MAPKKKK"/>
</dbReference>
<protein>
    <recommendedName>
        <fullName evidence="11">Mitogen-activated protein kinase kinase kinase kinase</fullName>
        <ecNumber evidence="11">2.7.11.1</ecNumber>
    </recommendedName>
</protein>
<dbReference type="SMART" id="SM00220">
    <property type="entry name" value="S_TKc"/>
    <property type="match status" value="1"/>
</dbReference>
<keyword evidence="5 11" id="KW-0808">Transferase</keyword>
<dbReference type="SMART" id="SM00036">
    <property type="entry name" value="CNH"/>
    <property type="match status" value="1"/>
</dbReference>
<organism evidence="18 19">
    <name type="scientific">Canis lupus dingo</name>
    <name type="common">dingo</name>
    <dbReference type="NCBI Taxonomy" id="286419"/>
    <lineage>
        <taxon>Eukaryota</taxon>
        <taxon>Metazoa</taxon>
        <taxon>Chordata</taxon>
        <taxon>Craniata</taxon>
        <taxon>Vertebrata</taxon>
        <taxon>Euteleostomi</taxon>
        <taxon>Mammalia</taxon>
        <taxon>Eutheria</taxon>
        <taxon>Laurasiatheria</taxon>
        <taxon>Carnivora</taxon>
        <taxon>Caniformia</taxon>
        <taxon>Canidae</taxon>
        <taxon>Canis</taxon>
    </lineage>
</organism>
<evidence type="ECO:0000256" key="2">
    <source>
        <dbReference type="ARBA" id="ARBA00008874"/>
    </source>
</evidence>
<name>A0A8C0LBZ7_CANLU</name>
<dbReference type="InterPro" id="IPR011009">
    <property type="entry name" value="Kinase-like_dom_sf"/>
</dbReference>
<feature type="compositionally biased region" description="Low complexity" evidence="15">
    <location>
        <begin position="414"/>
        <end position="424"/>
    </location>
</feature>
<evidence type="ECO:0000256" key="3">
    <source>
        <dbReference type="ARBA" id="ARBA00022527"/>
    </source>
</evidence>
<proteinExistence type="inferred from homology"/>
<dbReference type="PROSITE" id="PS50219">
    <property type="entry name" value="CNH"/>
    <property type="match status" value="1"/>
</dbReference>
<dbReference type="PROSITE" id="PS00107">
    <property type="entry name" value="PROTEIN_KINASE_ATP"/>
    <property type="match status" value="1"/>
</dbReference>
<evidence type="ECO:0000256" key="12">
    <source>
        <dbReference type="PIRSR" id="PIRSR038172-1"/>
    </source>
</evidence>
<evidence type="ECO:0000256" key="9">
    <source>
        <dbReference type="ARBA" id="ARBA00047899"/>
    </source>
</evidence>
<comment type="catalytic activity">
    <reaction evidence="9 11">
        <text>L-threonyl-[protein] + ATP = O-phospho-L-threonyl-[protein] + ADP + H(+)</text>
        <dbReference type="Rhea" id="RHEA:46608"/>
        <dbReference type="Rhea" id="RHEA-COMP:11060"/>
        <dbReference type="Rhea" id="RHEA-COMP:11605"/>
        <dbReference type="ChEBI" id="CHEBI:15378"/>
        <dbReference type="ChEBI" id="CHEBI:30013"/>
        <dbReference type="ChEBI" id="CHEBI:30616"/>
        <dbReference type="ChEBI" id="CHEBI:61977"/>
        <dbReference type="ChEBI" id="CHEBI:456216"/>
        <dbReference type="EC" id="2.7.11.1"/>
    </reaction>
</comment>
<feature type="binding site" evidence="13">
    <location>
        <begin position="26"/>
        <end position="34"/>
    </location>
    <ligand>
        <name>ATP</name>
        <dbReference type="ChEBI" id="CHEBI:30616"/>
    </ligand>
</feature>
<evidence type="ECO:0000313" key="19">
    <source>
        <dbReference type="Proteomes" id="UP000694391"/>
    </source>
</evidence>
<evidence type="ECO:0000256" key="11">
    <source>
        <dbReference type="PIRNR" id="PIRNR038172"/>
    </source>
</evidence>
<keyword evidence="7 11" id="KW-0418">Kinase</keyword>
<feature type="active site" description="Proton acceptor" evidence="12">
    <location>
        <position position="140"/>
    </location>
</feature>
<evidence type="ECO:0000256" key="6">
    <source>
        <dbReference type="ARBA" id="ARBA00022741"/>
    </source>
</evidence>
<accession>A0A8C0LBZ7</accession>
<keyword evidence="4" id="KW-0597">Phosphoprotein</keyword>
<comment type="catalytic activity">
    <reaction evidence="10 11">
        <text>L-seryl-[protein] + ATP = O-phospho-L-seryl-[protein] + ADP + H(+)</text>
        <dbReference type="Rhea" id="RHEA:17989"/>
        <dbReference type="Rhea" id="RHEA-COMP:9863"/>
        <dbReference type="Rhea" id="RHEA-COMP:11604"/>
        <dbReference type="ChEBI" id="CHEBI:15378"/>
        <dbReference type="ChEBI" id="CHEBI:29999"/>
        <dbReference type="ChEBI" id="CHEBI:30616"/>
        <dbReference type="ChEBI" id="CHEBI:83421"/>
        <dbReference type="ChEBI" id="CHEBI:456216"/>
        <dbReference type="EC" id="2.7.11.1"/>
    </reaction>
</comment>
<dbReference type="Proteomes" id="UP000694391">
    <property type="component" value="Unplaced"/>
</dbReference>
<evidence type="ECO:0000256" key="15">
    <source>
        <dbReference type="SAM" id="MobiDB-lite"/>
    </source>
</evidence>
<comment type="cofactor">
    <cofactor evidence="1 11">
        <name>Mg(2+)</name>
        <dbReference type="ChEBI" id="CHEBI:18420"/>
    </cofactor>
</comment>
<gene>
    <name evidence="18" type="primary">MAP4K5</name>
</gene>
<dbReference type="PROSITE" id="PS50011">
    <property type="entry name" value="PROTEIN_KINASE_DOM"/>
    <property type="match status" value="1"/>
</dbReference>
<feature type="compositionally biased region" description="Basic and acidic residues" evidence="15">
    <location>
        <begin position="380"/>
        <end position="393"/>
    </location>
</feature>
<dbReference type="InterPro" id="IPR017441">
    <property type="entry name" value="Protein_kinase_ATP_BS"/>
</dbReference>
<evidence type="ECO:0000256" key="1">
    <source>
        <dbReference type="ARBA" id="ARBA00001946"/>
    </source>
</evidence>
<feature type="domain" description="CNH" evidence="17">
    <location>
        <begin position="453"/>
        <end position="737"/>
    </location>
</feature>
<dbReference type="EC" id="2.7.11.1" evidence="11"/>
<keyword evidence="3 11" id="KW-0723">Serine/threonine-protein kinase</keyword>
<feature type="domain" description="Protein kinase" evidence="16">
    <location>
        <begin position="20"/>
        <end position="277"/>
    </location>
</feature>
<evidence type="ECO:0000259" key="17">
    <source>
        <dbReference type="PROSITE" id="PS50219"/>
    </source>
</evidence>
<dbReference type="AlphaFoldDB" id="A0A8C0LBZ7"/>
<dbReference type="PANTHER" id="PTHR48012:SF19">
    <property type="entry name" value="MITOGEN-ACTIVATED PROTEIN KINASE KINASE KINASE KINASE 5"/>
    <property type="match status" value="1"/>
</dbReference>
<keyword evidence="19" id="KW-1185">Reference proteome</keyword>
<evidence type="ECO:0000256" key="13">
    <source>
        <dbReference type="PIRSR" id="PIRSR038172-2"/>
    </source>
</evidence>
<dbReference type="FunFam" id="1.10.510.10:FF:000031">
    <property type="entry name" value="Mitogen-activated protein kinase kinase kinase kinase"/>
    <property type="match status" value="1"/>
</dbReference>
<dbReference type="InterPro" id="IPR000719">
    <property type="entry name" value="Prot_kinase_dom"/>
</dbReference>
<dbReference type="InterPro" id="IPR050629">
    <property type="entry name" value="STE20/SPS1-PAK"/>
</dbReference>
<dbReference type="CDD" id="cd06646">
    <property type="entry name" value="STKc_MAP4K5"/>
    <property type="match status" value="1"/>
</dbReference>
<dbReference type="Ensembl" id="ENSCAFT00020031934.1">
    <property type="protein sequence ID" value="ENSCAFP00020027662.1"/>
    <property type="gene ID" value="ENSCAFG00020020139.1"/>
</dbReference>
<dbReference type="Pfam" id="PF00069">
    <property type="entry name" value="Pkinase"/>
    <property type="match status" value="1"/>
</dbReference>
<dbReference type="GO" id="GO:0005737">
    <property type="term" value="C:cytoplasm"/>
    <property type="evidence" value="ECO:0007669"/>
    <property type="project" value="TreeGrafter"/>
</dbReference>
<keyword evidence="8 11" id="KW-0067">ATP-binding</keyword>
<keyword evidence="6 11" id="KW-0547">Nucleotide-binding</keyword>
<evidence type="ECO:0000256" key="10">
    <source>
        <dbReference type="ARBA" id="ARBA00048679"/>
    </source>
</evidence>
<dbReference type="GO" id="GO:0005524">
    <property type="term" value="F:ATP binding"/>
    <property type="evidence" value="ECO:0007669"/>
    <property type="project" value="UniProtKB-UniRule"/>
</dbReference>
<dbReference type="Pfam" id="PF00780">
    <property type="entry name" value="CNH"/>
    <property type="match status" value="1"/>
</dbReference>
<dbReference type="GeneTree" id="ENSGT00940000158072"/>
<feature type="binding site" evidence="13 14">
    <location>
        <position position="49"/>
    </location>
    <ligand>
        <name>ATP</name>
        <dbReference type="ChEBI" id="CHEBI:30616"/>
    </ligand>
</feature>
<sequence length="764" mass="86019">MEAPLRPAADILRRNPQQDYELVQRVGSGTYGDVYKARNIHTGELAAVKIIKLEPGDDFSLIQQEIFMVKECKHCNIVAYFGSYLSREKLWICMEYCGGGSLQDIYHVTGPLSELQIAYVCRETLQGLAYLHTKGKMHRDIKGANILLTDHGDVKLADFGVAAKITATIAKRKSFIGTPYWMAPEVAAVEKNGGYNQLCDIWAVGITAIELGELQPPMFDLHPMRALFLMSKSNFQPPKLKDKTKWSSTFHNFVKIALTKNPKKRPTAERLLTHTFVGQPGLSRALAVELLDKVNNPDNHAHYTEGDDDDFEPHAIIRHTIRSTNRNARAERTASEINFDKLQFEPPLRKETEARDEMVGIITFEPRINSYPEDNLLDEEKSSTVKRCPDSENRAPQFLRRQSSPSCGPVAETSSIGMASSISSPGKPAINGLPPTPKVLMGACFSKVFDGCPLKINCATSWIHPDTKDQYIIFGTEDGIYTLNLNELHEKLVWLYSHNLIALFEQAKKPGLAAHIQTHRFPDRILPRKFALTTKIPDTKGCHKCCIVRNPYTGHKYLCGALQSGIVLLQWYEPMQKFMLIKHFDFPLPSPLNVFEMLVIPEQEYPMVCVAISKGTESNQVVQFETINLNSASSWFTEIGSQQLDSIHVTQLERDTVLVCLDKFVKIVNLQGKLKSSKKLASELSFDFRIESVVCLQDSVLAFWKHGMQGKSFKSDEVTQEISDETRVFRLLGSDRVVVLESRPTENPTAHSNLYILAGHENSY</sequence>
<dbReference type="PIRSF" id="PIRSF038172">
    <property type="entry name" value="MAPKKKK"/>
    <property type="match status" value="1"/>
</dbReference>
<reference evidence="18" key="2">
    <citation type="submission" date="2025-09" db="UniProtKB">
        <authorList>
            <consortium name="Ensembl"/>
        </authorList>
    </citation>
    <scope>IDENTIFICATION</scope>
</reference>
<evidence type="ECO:0000256" key="8">
    <source>
        <dbReference type="ARBA" id="ARBA00022840"/>
    </source>
</evidence>
<dbReference type="Gene3D" id="1.10.510.10">
    <property type="entry name" value="Transferase(Phosphotransferase) domain 1"/>
    <property type="match status" value="1"/>
</dbReference>
<evidence type="ECO:0000256" key="14">
    <source>
        <dbReference type="PROSITE-ProRule" id="PRU10141"/>
    </source>
</evidence>
<feature type="region of interest" description="Disordered" evidence="15">
    <location>
        <begin position="380"/>
        <end position="430"/>
    </location>
</feature>
<evidence type="ECO:0000256" key="5">
    <source>
        <dbReference type="ARBA" id="ARBA00022679"/>
    </source>
</evidence>
<evidence type="ECO:0000259" key="16">
    <source>
        <dbReference type="PROSITE" id="PS50011"/>
    </source>
</evidence>
<dbReference type="GO" id="GO:0008349">
    <property type="term" value="F:MAP kinase kinase kinase kinase activity"/>
    <property type="evidence" value="ECO:0007669"/>
    <property type="project" value="InterPro"/>
</dbReference>
<dbReference type="PANTHER" id="PTHR48012">
    <property type="entry name" value="STERILE20-LIKE KINASE, ISOFORM B-RELATED"/>
    <property type="match status" value="1"/>
</dbReference>
<evidence type="ECO:0000313" key="18">
    <source>
        <dbReference type="Ensembl" id="ENSCAFP00020027662.1"/>
    </source>
</evidence>
<evidence type="ECO:0000256" key="7">
    <source>
        <dbReference type="ARBA" id="ARBA00022777"/>
    </source>
</evidence>
<dbReference type="InterPro" id="IPR001180">
    <property type="entry name" value="CNH_dom"/>
</dbReference>
<comment type="function">
    <text evidence="11">Serine/threonine kinase that plays a role in the response to environmental stress. Appears to act upstream of the JUN N-terminal pathway.</text>
</comment>
<dbReference type="SUPFAM" id="SSF56112">
    <property type="entry name" value="Protein kinase-like (PK-like)"/>
    <property type="match status" value="1"/>
</dbReference>
<reference evidence="18" key="1">
    <citation type="submission" date="2025-08" db="UniProtKB">
        <authorList>
            <consortium name="Ensembl"/>
        </authorList>
    </citation>
    <scope>IDENTIFICATION</scope>
</reference>
<evidence type="ECO:0000256" key="4">
    <source>
        <dbReference type="ARBA" id="ARBA00022553"/>
    </source>
</evidence>